<proteinExistence type="predicted"/>
<dbReference type="SMART" id="SM00220">
    <property type="entry name" value="S_TKc"/>
    <property type="match status" value="1"/>
</dbReference>
<dbReference type="PROSITE" id="PS00109">
    <property type="entry name" value="PROTEIN_KINASE_TYR"/>
    <property type="match status" value="1"/>
</dbReference>
<dbReference type="PROSITE" id="PS50011">
    <property type="entry name" value="PROTEIN_KINASE_DOM"/>
    <property type="match status" value="1"/>
</dbReference>
<evidence type="ECO:0000259" key="4">
    <source>
        <dbReference type="PROSITE" id="PS50011"/>
    </source>
</evidence>
<dbReference type="Pfam" id="PF00069">
    <property type="entry name" value="Pkinase"/>
    <property type="match status" value="1"/>
</dbReference>
<dbReference type="SUPFAM" id="SSF56112">
    <property type="entry name" value="Protein kinase-like (PK-like)"/>
    <property type="match status" value="1"/>
</dbReference>
<comment type="caution">
    <text evidence="5">The sequence shown here is derived from an EMBL/GenBank/DDBJ whole genome shotgun (WGS) entry which is preliminary data.</text>
</comment>
<gene>
    <name evidence="5" type="ORF">ACHAW5_008643</name>
</gene>
<reference evidence="5 6" key="1">
    <citation type="submission" date="2024-10" db="EMBL/GenBank/DDBJ databases">
        <title>Updated reference genomes for cyclostephanoid diatoms.</title>
        <authorList>
            <person name="Roberts W.R."/>
            <person name="Alverson A.J."/>
        </authorList>
    </citation>
    <scope>NUCLEOTIDE SEQUENCE [LARGE SCALE GENOMIC DNA]</scope>
    <source>
        <strain evidence="5 6">AJA276-08</strain>
    </source>
</reference>
<keyword evidence="6" id="KW-1185">Reference proteome</keyword>
<dbReference type="EMBL" id="JALLAZ020000662">
    <property type="protein sequence ID" value="KAL3790048.1"/>
    <property type="molecule type" value="Genomic_DNA"/>
</dbReference>
<dbReference type="InterPro" id="IPR008266">
    <property type="entry name" value="Tyr_kinase_AS"/>
</dbReference>
<dbReference type="InterPro" id="IPR000719">
    <property type="entry name" value="Prot_kinase_dom"/>
</dbReference>
<feature type="domain" description="Protein kinase" evidence="4">
    <location>
        <begin position="136"/>
        <end position="364"/>
    </location>
</feature>
<organism evidence="5 6">
    <name type="scientific">Stephanodiscus triporus</name>
    <dbReference type="NCBI Taxonomy" id="2934178"/>
    <lineage>
        <taxon>Eukaryota</taxon>
        <taxon>Sar</taxon>
        <taxon>Stramenopiles</taxon>
        <taxon>Ochrophyta</taxon>
        <taxon>Bacillariophyta</taxon>
        <taxon>Coscinodiscophyceae</taxon>
        <taxon>Thalassiosirophycidae</taxon>
        <taxon>Stephanodiscales</taxon>
        <taxon>Stephanodiscaceae</taxon>
        <taxon>Stephanodiscus</taxon>
    </lineage>
</organism>
<evidence type="ECO:0000313" key="5">
    <source>
        <dbReference type="EMBL" id="KAL3790048.1"/>
    </source>
</evidence>
<dbReference type="Proteomes" id="UP001530315">
    <property type="component" value="Unassembled WGS sequence"/>
</dbReference>
<accession>A0ABD3PPS6</accession>
<name>A0ABD3PPS6_9STRA</name>
<feature type="compositionally biased region" description="Acidic residues" evidence="3">
    <location>
        <begin position="95"/>
        <end position="115"/>
    </location>
</feature>
<keyword evidence="1" id="KW-0547">Nucleotide-binding</keyword>
<keyword evidence="2" id="KW-0067">ATP-binding</keyword>
<feature type="region of interest" description="Disordered" evidence="3">
    <location>
        <begin position="67"/>
        <end position="121"/>
    </location>
</feature>
<dbReference type="Gene3D" id="1.10.510.10">
    <property type="entry name" value="Transferase(Phosphotransferase) domain 1"/>
    <property type="match status" value="1"/>
</dbReference>
<feature type="compositionally biased region" description="Acidic residues" evidence="3">
    <location>
        <begin position="68"/>
        <end position="88"/>
    </location>
</feature>
<dbReference type="AlphaFoldDB" id="A0ABD3PPS6"/>
<dbReference type="PANTHER" id="PTHR24346">
    <property type="entry name" value="MAP/MICROTUBULE AFFINITY-REGULATING KINASE"/>
    <property type="match status" value="1"/>
</dbReference>
<evidence type="ECO:0000313" key="6">
    <source>
        <dbReference type="Proteomes" id="UP001530315"/>
    </source>
</evidence>
<dbReference type="GO" id="GO:0005524">
    <property type="term" value="F:ATP binding"/>
    <property type="evidence" value="ECO:0007669"/>
    <property type="project" value="UniProtKB-KW"/>
</dbReference>
<sequence>MALRIRLPEYLPRGVGNPPLDPPPFESVYVRRCVRITQRVHGREGTREVLILTSIMQSVDDMLNDHYPEEEDVDTDTTDGDEVSDDSEISSTSTEDCENEEGGGEDEDEDEGDGGEQERSRNQGFLEAFMVCWSDPIRESPRDDPNPRTVYYAKRLQKRDDVGWTETKGGDVAIKAISWERIRATRNRVSEDPVKEVAALQYLSDGLRGRSIEETHVLTADTVMCNDSDLYIVMPYCHGGDLCMRVATRGRFAEDEARFYFRQILKGLETLQDMRICHKDLSPENLILLENKSLIIDFGMCLRIPYSSDVRHLITRRQTCGKLPHISPEIWTCRPFDGHAVDIWAGKFTLFRLMLSDDTEFVLT</sequence>
<dbReference type="PANTHER" id="PTHR24346:SF75">
    <property type="entry name" value="AURORA KINASE"/>
    <property type="match status" value="1"/>
</dbReference>
<evidence type="ECO:0000256" key="1">
    <source>
        <dbReference type="ARBA" id="ARBA00022741"/>
    </source>
</evidence>
<protein>
    <recommendedName>
        <fullName evidence="4">Protein kinase domain-containing protein</fullName>
    </recommendedName>
</protein>
<evidence type="ECO:0000256" key="3">
    <source>
        <dbReference type="SAM" id="MobiDB-lite"/>
    </source>
</evidence>
<dbReference type="InterPro" id="IPR011009">
    <property type="entry name" value="Kinase-like_dom_sf"/>
</dbReference>
<evidence type="ECO:0000256" key="2">
    <source>
        <dbReference type="ARBA" id="ARBA00022840"/>
    </source>
</evidence>